<organism evidence="3 4">
    <name type="scientific">Methanococcus maripaludis (strain C5 / ATCC BAA-1333)</name>
    <dbReference type="NCBI Taxonomy" id="402880"/>
    <lineage>
        <taxon>Archaea</taxon>
        <taxon>Methanobacteriati</taxon>
        <taxon>Methanobacteriota</taxon>
        <taxon>Methanomada group</taxon>
        <taxon>Methanococci</taxon>
        <taxon>Methanococcales</taxon>
        <taxon>Methanococcaceae</taxon>
        <taxon>Methanococcus</taxon>
    </lineage>
</organism>
<feature type="transmembrane region" description="Helical" evidence="2">
    <location>
        <begin position="119"/>
        <end position="138"/>
    </location>
</feature>
<dbReference type="EMBL" id="CP000609">
    <property type="protein sequence ID" value="ABO35566.1"/>
    <property type="molecule type" value="Genomic_DNA"/>
</dbReference>
<gene>
    <name evidence="3" type="ordered locus">MmarC5_1268</name>
</gene>
<protein>
    <submittedName>
        <fullName evidence="3">Uncharacterized protein</fullName>
    </submittedName>
</protein>
<evidence type="ECO:0000256" key="1">
    <source>
        <dbReference type="SAM" id="Coils"/>
    </source>
</evidence>
<sequence>MDFGIISGMGLIFLFFICFLIILGIFLIVVPSLIFNFLWVLSFSFDIISHDTAVSIFIGLMIGLLGIYFTVLAITIGLSKEVNIGNSIKYVLKNEISVSILSSWTLTFVSVLILNYWNISIGILILYLSIILMPLLVIDRLKKLIGSVSFEKIVKKIFEDVDVNSENELSDLINENLKLKISVNELEEEYLKELAKMNELVDESSEQEKKVNVMRRKLQEKRFELSDKNYKVLERSKVIFKDFVDLFAYSEKTYKYKIVFKEYTKFFKKYLEDPVKLNLILLNMHIALNLVEKNNWFSFSGCFDEFLRSLSKYSKFYSEENIDNILHLQNIHAEKIKKDFMYLKEFSPELNSQGYFLKNYFLSCEHSKLGGDNEVFVKKVMENTTNIHKDILNYILKYPNIPNRKIYLRSYIQNMLLTFVRLCSSNEADRTKIHKAKIKNIILKTMYDLMYYIEKEEFGKDYFNLVFEIFSYEKYDTIHDVNVWTHVYEPPEWPLNEGYWSSDSEAPKYWLILMFRKYLENKNIFGRINHVPQYVNFDKRFNEIVDKLNSRDVKRFFDDFTDYELNSFKFLIKLRIEKLCNP</sequence>
<dbReference type="STRING" id="402880.MmarC5_1268"/>
<dbReference type="AlphaFoldDB" id="A4FZD2"/>
<feature type="transmembrane region" description="Helical" evidence="2">
    <location>
        <begin position="53"/>
        <end position="78"/>
    </location>
</feature>
<dbReference type="GeneID" id="4928226"/>
<evidence type="ECO:0000313" key="4">
    <source>
        <dbReference type="Proteomes" id="UP000000253"/>
    </source>
</evidence>
<name>A4FZD2_METM5</name>
<accession>A4FZD2</accession>
<keyword evidence="1" id="KW-0175">Coiled coil</keyword>
<dbReference type="RefSeq" id="WP_011869018.1">
    <property type="nucleotide sequence ID" value="NC_009135.1"/>
</dbReference>
<feature type="coiled-coil region" evidence="1">
    <location>
        <begin position="169"/>
        <end position="217"/>
    </location>
</feature>
<keyword evidence="2" id="KW-0812">Transmembrane</keyword>
<dbReference type="KEGG" id="mmq:MmarC5_1268"/>
<feature type="transmembrane region" description="Helical" evidence="2">
    <location>
        <begin position="12"/>
        <end position="41"/>
    </location>
</feature>
<evidence type="ECO:0000256" key="2">
    <source>
        <dbReference type="SAM" id="Phobius"/>
    </source>
</evidence>
<dbReference type="Proteomes" id="UP000000253">
    <property type="component" value="Chromosome"/>
</dbReference>
<dbReference type="HOGENOM" id="CLU_468242_0_0_2"/>
<evidence type="ECO:0000313" key="3">
    <source>
        <dbReference type="EMBL" id="ABO35566.1"/>
    </source>
</evidence>
<keyword evidence="2" id="KW-1133">Transmembrane helix</keyword>
<proteinExistence type="predicted"/>
<keyword evidence="2" id="KW-0472">Membrane</keyword>
<feature type="transmembrane region" description="Helical" evidence="2">
    <location>
        <begin position="90"/>
        <end position="113"/>
    </location>
</feature>
<reference evidence="3 4" key="1">
    <citation type="submission" date="2007-03" db="EMBL/GenBank/DDBJ databases">
        <title>Complete sequence of chromosome of Methanococcus maripaludis C5.</title>
        <authorList>
            <consortium name="US DOE Joint Genome Institute"/>
            <person name="Copeland A."/>
            <person name="Lucas S."/>
            <person name="Lapidus A."/>
            <person name="Barry K."/>
            <person name="Glavina del Rio T."/>
            <person name="Dalin E."/>
            <person name="Tice H."/>
            <person name="Pitluck S."/>
            <person name="Chertkov O."/>
            <person name="Brettin T."/>
            <person name="Bruce D."/>
            <person name="Han C."/>
            <person name="Detter J.C."/>
            <person name="Schmutz J."/>
            <person name="Larimer F."/>
            <person name="Land M."/>
            <person name="Hauser L."/>
            <person name="Kyrpides N."/>
            <person name="Mikhailova N."/>
            <person name="Sieprawska-Lupa M."/>
            <person name="Whitman W.B."/>
            <person name="Richardson P."/>
        </authorList>
    </citation>
    <scope>NUCLEOTIDE SEQUENCE [LARGE SCALE GENOMIC DNA]</scope>
    <source>
        <strain evidence="4">C5 / ATCC BAA-1333</strain>
    </source>
</reference>